<comment type="caution">
    <text evidence="1">The sequence shown here is derived from an EMBL/GenBank/DDBJ whole genome shotgun (WGS) entry which is preliminary data.</text>
</comment>
<gene>
    <name evidence="1" type="ORF">KK060_06745</name>
</gene>
<dbReference type="Proteomes" id="UP000772618">
    <property type="component" value="Unassembled WGS sequence"/>
</dbReference>
<proteinExistence type="predicted"/>
<dbReference type="SUPFAM" id="SSF52058">
    <property type="entry name" value="L domain-like"/>
    <property type="match status" value="1"/>
</dbReference>
<name>A0ABS5VNF5_9BACT</name>
<dbReference type="RefSeq" id="WP_254152940.1">
    <property type="nucleotide sequence ID" value="NZ_JAHESD010000010.1"/>
</dbReference>
<organism evidence="1 2">
    <name type="scientific">Chryseosolibacter indicus</name>
    <dbReference type="NCBI Taxonomy" id="2782351"/>
    <lineage>
        <taxon>Bacteria</taxon>
        <taxon>Pseudomonadati</taxon>
        <taxon>Bacteroidota</taxon>
        <taxon>Cytophagia</taxon>
        <taxon>Cytophagales</taxon>
        <taxon>Chryseotaleaceae</taxon>
        <taxon>Chryseosolibacter</taxon>
    </lineage>
</organism>
<keyword evidence="2" id="KW-1185">Reference proteome</keyword>
<reference evidence="1 2" key="1">
    <citation type="submission" date="2021-05" db="EMBL/GenBank/DDBJ databases">
        <title>A Polyphasic approach of four new species of the genus Ohtaekwangia: Ohtaekwangia histidinii sp. nov., Ohtaekwangia cretensis sp. nov., Ohtaekwangia indiensis sp. nov., Ohtaekwangia reichenbachii sp. nov. from diverse environment.</title>
        <authorList>
            <person name="Octaviana S."/>
        </authorList>
    </citation>
    <scope>NUCLEOTIDE SEQUENCE [LARGE SCALE GENOMIC DNA]</scope>
    <source>
        <strain evidence="1 2">PWU20</strain>
    </source>
</reference>
<dbReference type="Gene3D" id="3.80.10.10">
    <property type="entry name" value="Ribonuclease Inhibitor"/>
    <property type="match status" value="1"/>
</dbReference>
<accession>A0ABS5VNF5</accession>
<dbReference type="EMBL" id="JAHESD010000010">
    <property type="protein sequence ID" value="MBT1702970.1"/>
    <property type="molecule type" value="Genomic_DNA"/>
</dbReference>
<evidence type="ECO:0000313" key="1">
    <source>
        <dbReference type="EMBL" id="MBT1702970.1"/>
    </source>
</evidence>
<protein>
    <submittedName>
        <fullName evidence="1">Uncharacterized protein</fullName>
    </submittedName>
</protein>
<dbReference type="InterPro" id="IPR032675">
    <property type="entry name" value="LRR_dom_sf"/>
</dbReference>
<sequence length="666" mass="71418">MRRTTPKAVKINVDVDNQGLAGITMSGTGQENNVPYSLAFQARNKPYENAIAIAGTALGGNQLGSTAPFVPPTRKVRTTFYNTDMVYMLSMVNSGIDSTGLSSIDFSVFKTLESFEVSGTVNTGVGLLKLPNSVKNIFVNANVNLVDLPALIERFVINSLYGGFSTLAAKLQKSRYLKAFLNGGFNNNITGGRSGASMINFATGSIGALDLSNTQLERLQYVGALTGLIIPLNNYYEFVLQNIGNTIPVSTLRTYINHALTCSNLTTFSFFGRDLSWSRPIGNTDVSNELRYFSISACSITGDVTITDPKPNLVIFHSFSASGSTFKNVHNTVNLSGATGLQTLSLNYCLTVNLILPAPGTLFSIYANGCKLSTSDFWNQILAHASYLQYLGLDAQDTTVGLGMTHVDLTLFSALLSVSLASNKIEEITLRASGGLNSLDVRGNADMHTINNLANQATTLNQLIYNNTALNVDLTTIPNAYVAGNFSAQTILDYRTRTATTSLQDVNFQNCPSLHSVYFNADSAKNVITNSITLNGCPLLSTMVNMDKIDFPPGSVHVFNVAGDSLNMIFPFGDNSFVPSSMAVHNNGMSQSNVDGTIDKLYSNRAKFSALGTVITVNISGTNAAPSGTYEAPTGFVLGVSDGSPVTARQKMYVLNNNYLFAITSN</sequence>
<evidence type="ECO:0000313" key="2">
    <source>
        <dbReference type="Proteomes" id="UP000772618"/>
    </source>
</evidence>